<dbReference type="EMBL" id="JAUDDZ010000005">
    <property type="protein sequence ID" value="MDM8274902.1"/>
    <property type="molecule type" value="Genomic_DNA"/>
</dbReference>
<feature type="transmembrane region" description="Helical" evidence="6">
    <location>
        <begin position="392"/>
        <end position="413"/>
    </location>
</feature>
<evidence type="ECO:0000313" key="9">
    <source>
        <dbReference type="Proteomes" id="UP001529421"/>
    </source>
</evidence>
<evidence type="ECO:0000256" key="6">
    <source>
        <dbReference type="SAM" id="Phobius"/>
    </source>
</evidence>
<dbReference type="Pfam" id="PF07690">
    <property type="entry name" value="MFS_1"/>
    <property type="match status" value="1"/>
</dbReference>
<dbReference type="InterPro" id="IPR020846">
    <property type="entry name" value="MFS_dom"/>
</dbReference>
<sequence>MRIQSSSQHGLRALSPEARRLVAMRFLVYVGIQASYFIGVLGTLTYALGSDALDTALAVAFMNACLIVGSFAGGSLLDAWGPRRHFVVAVGGLVTASLYFLTTDGTAARIILGAALLGFMIGLTDVIARSYPAHLTGDARELKRINGAISAASNIGVVVGPLVGGAIASVASSKSVFVFTLIASLAALVPWAGFRATRGVHADIGAAAHKTGGDVRQEDAQQRSSLKAGVRAVAASAPLTLLFWVGFLCFLGYGAFDPLESLFYRDVLRVGVSWMGWLSAAAGVGAILGALVAMRLPGRFVSFATLLVVQLCEGIGCLIYVGTSSAAVALLGQVILGCAFGAFTPLQNTLMQKHAPLAVVGRVSSIMNFGFNVAGVLPLLAAPWLAEQLGVQGALIAASLVVTVMPILIMVLARDRVRRIDHV</sequence>
<feature type="transmembrane region" description="Helical" evidence="6">
    <location>
        <begin position="232"/>
        <end position="254"/>
    </location>
</feature>
<evidence type="ECO:0000256" key="1">
    <source>
        <dbReference type="ARBA" id="ARBA00004651"/>
    </source>
</evidence>
<dbReference type="InterPro" id="IPR011701">
    <property type="entry name" value="MFS"/>
</dbReference>
<dbReference type="PANTHER" id="PTHR23513:SF6">
    <property type="entry name" value="MAJOR FACILITATOR SUPERFAMILY ASSOCIATED DOMAIN-CONTAINING PROTEIN"/>
    <property type="match status" value="1"/>
</dbReference>
<dbReference type="InterPro" id="IPR036259">
    <property type="entry name" value="MFS_trans_sf"/>
</dbReference>
<evidence type="ECO:0000259" key="7">
    <source>
        <dbReference type="PROSITE" id="PS50850"/>
    </source>
</evidence>
<reference evidence="8 9" key="2">
    <citation type="submission" date="2023-06" db="EMBL/GenBank/DDBJ databases">
        <authorList>
            <person name="Zeman M."/>
            <person name="Kubasova T."/>
            <person name="Jahodarova E."/>
            <person name="Nykrynova M."/>
            <person name="Rychlik I."/>
        </authorList>
    </citation>
    <scope>NUCLEOTIDE SEQUENCE [LARGE SCALE GENOMIC DNA]</scope>
    <source>
        <strain evidence="8 9">154_Feed</strain>
    </source>
</reference>
<evidence type="ECO:0000256" key="3">
    <source>
        <dbReference type="ARBA" id="ARBA00022692"/>
    </source>
</evidence>
<keyword evidence="4 6" id="KW-1133">Transmembrane helix</keyword>
<reference evidence="9" key="1">
    <citation type="submission" date="2023-06" db="EMBL/GenBank/DDBJ databases">
        <title>Identification and characterization of horizontal gene transfer across gut microbiota members of farm animals based on homology search.</title>
        <authorList>
            <person name="Zeman M."/>
            <person name="Kubasova T."/>
            <person name="Jahodarova E."/>
            <person name="Nykrynova M."/>
            <person name="Rychlik I."/>
        </authorList>
    </citation>
    <scope>NUCLEOTIDE SEQUENCE [LARGE SCALE GENOMIC DNA]</scope>
    <source>
        <strain evidence="9">154_Feed</strain>
    </source>
</reference>
<feature type="transmembrane region" description="Helical" evidence="6">
    <location>
        <begin position="149"/>
        <end position="170"/>
    </location>
</feature>
<feature type="transmembrane region" description="Helical" evidence="6">
    <location>
        <begin position="274"/>
        <end position="293"/>
    </location>
</feature>
<feature type="transmembrane region" description="Helical" evidence="6">
    <location>
        <begin position="26"/>
        <end position="49"/>
    </location>
</feature>
<dbReference type="Proteomes" id="UP001529421">
    <property type="component" value="Unassembled WGS sequence"/>
</dbReference>
<proteinExistence type="predicted"/>
<feature type="transmembrane region" description="Helical" evidence="6">
    <location>
        <begin position="300"/>
        <end position="321"/>
    </location>
</feature>
<feature type="transmembrane region" description="Helical" evidence="6">
    <location>
        <begin position="366"/>
        <end position="386"/>
    </location>
</feature>
<feature type="transmembrane region" description="Helical" evidence="6">
    <location>
        <begin position="327"/>
        <end position="346"/>
    </location>
</feature>
<organism evidence="8 9">
    <name type="scientific">Enorma phocaeensis</name>
    <dbReference type="NCBI Taxonomy" id="1871019"/>
    <lineage>
        <taxon>Bacteria</taxon>
        <taxon>Bacillati</taxon>
        <taxon>Actinomycetota</taxon>
        <taxon>Coriobacteriia</taxon>
        <taxon>Coriobacteriales</taxon>
        <taxon>Coriobacteriaceae</taxon>
        <taxon>Enorma</taxon>
    </lineage>
</organism>
<feature type="domain" description="Major facilitator superfamily (MFS) profile" evidence="7">
    <location>
        <begin position="19"/>
        <end position="417"/>
    </location>
</feature>
<dbReference type="SUPFAM" id="SSF103473">
    <property type="entry name" value="MFS general substrate transporter"/>
    <property type="match status" value="1"/>
</dbReference>
<comment type="caution">
    <text evidence="8">The sequence shown here is derived from an EMBL/GenBank/DDBJ whole genome shotgun (WGS) entry which is preliminary data.</text>
</comment>
<evidence type="ECO:0000256" key="4">
    <source>
        <dbReference type="ARBA" id="ARBA00022989"/>
    </source>
</evidence>
<keyword evidence="9" id="KW-1185">Reference proteome</keyword>
<feature type="transmembrane region" description="Helical" evidence="6">
    <location>
        <begin position="176"/>
        <end position="194"/>
    </location>
</feature>
<feature type="transmembrane region" description="Helical" evidence="6">
    <location>
        <begin position="84"/>
        <end position="101"/>
    </location>
</feature>
<evidence type="ECO:0000256" key="5">
    <source>
        <dbReference type="ARBA" id="ARBA00023136"/>
    </source>
</evidence>
<dbReference type="PROSITE" id="PS50850">
    <property type="entry name" value="MFS"/>
    <property type="match status" value="1"/>
</dbReference>
<comment type="subcellular location">
    <subcellularLocation>
        <location evidence="1">Cell membrane</location>
        <topology evidence="1">Multi-pass membrane protein</topology>
    </subcellularLocation>
</comment>
<keyword evidence="2" id="KW-1003">Cell membrane</keyword>
<protein>
    <submittedName>
        <fullName evidence="8">MFS transporter</fullName>
    </submittedName>
</protein>
<name>A0ABT7V8T6_9ACTN</name>
<keyword evidence="5 6" id="KW-0472">Membrane</keyword>
<evidence type="ECO:0000256" key="2">
    <source>
        <dbReference type="ARBA" id="ARBA00022475"/>
    </source>
</evidence>
<accession>A0ABT7V8T6</accession>
<feature type="transmembrane region" description="Helical" evidence="6">
    <location>
        <begin position="55"/>
        <end position="77"/>
    </location>
</feature>
<feature type="transmembrane region" description="Helical" evidence="6">
    <location>
        <begin position="107"/>
        <end position="128"/>
    </location>
</feature>
<gene>
    <name evidence="8" type="ORF">QUW28_05230</name>
</gene>
<dbReference type="Gene3D" id="1.20.1250.20">
    <property type="entry name" value="MFS general substrate transporter like domains"/>
    <property type="match status" value="1"/>
</dbReference>
<evidence type="ECO:0000313" key="8">
    <source>
        <dbReference type="EMBL" id="MDM8274902.1"/>
    </source>
</evidence>
<dbReference type="RefSeq" id="WP_289545004.1">
    <property type="nucleotide sequence ID" value="NZ_JAUDDZ010000005.1"/>
</dbReference>
<keyword evidence="3 6" id="KW-0812">Transmembrane</keyword>
<dbReference type="PANTHER" id="PTHR23513">
    <property type="entry name" value="INTEGRAL MEMBRANE EFFLUX PROTEIN-RELATED"/>
    <property type="match status" value="1"/>
</dbReference>